<reference evidence="2" key="2">
    <citation type="journal article" date="2021" name="Microbiome">
        <title>Successional dynamics and alternative stable states in a saline activated sludge microbial community over 9 years.</title>
        <authorList>
            <person name="Wang Y."/>
            <person name="Ye J."/>
            <person name="Ju F."/>
            <person name="Liu L."/>
            <person name="Boyd J.A."/>
            <person name="Deng Y."/>
            <person name="Parks D.H."/>
            <person name="Jiang X."/>
            <person name="Yin X."/>
            <person name="Woodcroft B.J."/>
            <person name="Tyson G.W."/>
            <person name="Hugenholtz P."/>
            <person name="Polz M.F."/>
            <person name="Zhang T."/>
        </authorList>
    </citation>
    <scope>NUCLEOTIDE SEQUENCE</scope>
    <source>
        <strain evidence="2">HKST-UBA80</strain>
    </source>
</reference>
<dbReference type="AlphaFoldDB" id="A0A955E125"/>
<dbReference type="Pfam" id="PF07963">
    <property type="entry name" value="N_methyl"/>
    <property type="match status" value="1"/>
</dbReference>
<dbReference type="EMBL" id="JAGQNY010000013">
    <property type="protein sequence ID" value="MCA9302367.1"/>
    <property type="molecule type" value="Genomic_DNA"/>
</dbReference>
<dbReference type="InterPro" id="IPR045584">
    <property type="entry name" value="Pilin-like"/>
</dbReference>
<name>A0A955E125_UNCKA</name>
<proteinExistence type="predicted"/>
<keyword evidence="1" id="KW-1133">Transmembrane helix</keyword>
<reference evidence="2" key="1">
    <citation type="submission" date="2020-04" db="EMBL/GenBank/DDBJ databases">
        <authorList>
            <person name="Zhang T."/>
        </authorList>
    </citation>
    <scope>NUCLEOTIDE SEQUENCE</scope>
    <source>
        <strain evidence="2">HKST-UBA80</strain>
    </source>
</reference>
<evidence type="ECO:0000256" key="1">
    <source>
        <dbReference type="SAM" id="Phobius"/>
    </source>
</evidence>
<gene>
    <name evidence="2" type="ORF">KDA10_03365</name>
</gene>
<dbReference type="NCBIfam" id="TIGR02532">
    <property type="entry name" value="IV_pilin_GFxxxE"/>
    <property type="match status" value="1"/>
</dbReference>
<organism evidence="2 3">
    <name type="scientific">candidate division WWE3 bacterium</name>
    <dbReference type="NCBI Taxonomy" id="2053526"/>
    <lineage>
        <taxon>Bacteria</taxon>
        <taxon>Katanobacteria</taxon>
    </lineage>
</organism>
<accession>A0A955E125</accession>
<feature type="transmembrane region" description="Helical" evidence="1">
    <location>
        <begin position="12"/>
        <end position="37"/>
    </location>
</feature>
<dbReference type="Gene3D" id="3.30.700.10">
    <property type="entry name" value="Glycoprotein, Type 4 Pilin"/>
    <property type="match status" value="1"/>
</dbReference>
<protein>
    <submittedName>
        <fullName evidence="2">Type II secretion system protein</fullName>
    </submittedName>
</protein>
<sequence>MNHKFIFSPDSGFTLIELMLVIGLFAVLSSFVAVNLARPQVTSSVDKNANTIIADIKKQQLDAMVGKYTSDSTENKGIYFETNSYTLFSGNSYNAEDPNNFTINVEEGTTLTSINLPSNQLVFEHLSGEISGYISGNSSITISHSGGQSITISLNKMGGTNVIKN</sequence>
<evidence type="ECO:0000313" key="2">
    <source>
        <dbReference type="EMBL" id="MCA9302367.1"/>
    </source>
</evidence>
<dbReference type="SUPFAM" id="SSF54523">
    <property type="entry name" value="Pili subunits"/>
    <property type="match status" value="1"/>
</dbReference>
<dbReference type="PROSITE" id="PS00409">
    <property type="entry name" value="PROKAR_NTER_METHYL"/>
    <property type="match status" value="1"/>
</dbReference>
<dbReference type="Proteomes" id="UP000714817">
    <property type="component" value="Unassembled WGS sequence"/>
</dbReference>
<keyword evidence="1" id="KW-0812">Transmembrane</keyword>
<keyword evidence="1" id="KW-0472">Membrane</keyword>
<comment type="caution">
    <text evidence="2">The sequence shown here is derived from an EMBL/GenBank/DDBJ whole genome shotgun (WGS) entry which is preliminary data.</text>
</comment>
<evidence type="ECO:0000313" key="3">
    <source>
        <dbReference type="Proteomes" id="UP000714817"/>
    </source>
</evidence>
<dbReference type="InterPro" id="IPR012902">
    <property type="entry name" value="N_methyl_site"/>
</dbReference>